<organism evidence="1 2">
    <name type="scientific">Algoriphagus antarcticus</name>
    <dbReference type="NCBI Taxonomy" id="238540"/>
    <lineage>
        <taxon>Bacteria</taxon>
        <taxon>Pseudomonadati</taxon>
        <taxon>Bacteroidota</taxon>
        <taxon>Cytophagia</taxon>
        <taxon>Cytophagales</taxon>
        <taxon>Cyclobacteriaceae</taxon>
        <taxon>Algoriphagus</taxon>
    </lineage>
</organism>
<keyword evidence="2" id="KW-1185">Reference proteome</keyword>
<reference evidence="1 2" key="1">
    <citation type="submission" date="2018-08" db="EMBL/GenBank/DDBJ databases">
        <title>Genomic Encyclopedia of Archaeal and Bacterial Type Strains, Phase II (KMG-II): from individual species to whole genera.</title>
        <authorList>
            <person name="Goeker M."/>
        </authorList>
    </citation>
    <scope>NUCLEOTIDE SEQUENCE [LARGE SCALE GENOMIC DNA]</scope>
    <source>
        <strain evidence="1 2">DSM 15986</strain>
    </source>
</reference>
<proteinExistence type="predicted"/>
<accession>A0A3E0DA01</accession>
<gene>
    <name evidence="1" type="ORF">C8N25_13224</name>
</gene>
<protein>
    <submittedName>
        <fullName evidence="1">Uncharacterized protein</fullName>
    </submittedName>
</protein>
<name>A0A3E0DA01_9BACT</name>
<evidence type="ECO:0000313" key="1">
    <source>
        <dbReference type="EMBL" id="REG79394.1"/>
    </source>
</evidence>
<dbReference type="Proteomes" id="UP000256405">
    <property type="component" value="Unassembled WGS sequence"/>
</dbReference>
<sequence>MINSISILEMEPFRNLFRNYNPDQSVNVQKSKRDSGTIIKIYKSIWVDFFSVTEIIPEAYTGQIL</sequence>
<dbReference type="AlphaFoldDB" id="A0A3E0DA01"/>
<evidence type="ECO:0000313" key="2">
    <source>
        <dbReference type="Proteomes" id="UP000256405"/>
    </source>
</evidence>
<dbReference type="EMBL" id="QUNF01000032">
    <property type="protein sequence ID" value="REG79394.1"/>
    <property type="molecule type" value="Genomic_DNA"/>
</dbReference>
<comment type="caution">
    <text evidence="1">The sequence shown here is derived from an EMBL/GenBank/DDBJ whole genome shotgun (WGS) entry which is preliminary data.</text>
</comment>